<dbReference type="EMBL" id="JAINVV010000012">
    <property type="protein sequence ID" value="MBY8825492.1"/>
    <property type="molecule type" value="Genomic_DNA"/>
</dbReference>
<name>A0ABS7PVV5_9SPHN</name>
<organism evidence="1 2">
    <name type="scientific">Sphingomonas colocasiae</name>
    <dbReference type="NCBI Taxonomy" id="1848973"/>
    <lineage>
        <taxon>Bacteria</taxon>
        <taxon>Pseudomonadati</taxon>
        <taxon>Pseudomonadota</taxon>
        <taxon>Alphaproteobacteria</taxon>
        <taxon>Sphingomonadales</taxon>
        <taxon>Sphingomonadaceae</taxon>
        <taxon>Sphingomonas</taxon>
    </lineage>
</organism>
<dbReference type="SUPFAM" id="SSF57884">
    <property type="entry name" value="Ada DNA repair protein, N-terminal domain (N-Ada 10)"/>
    <property type="match status" value="1"/>
</dbReference>
<evidence type="ECO:0008006" key="3">
    <source>
        <dbReference type="Google" id="ProtNLM"/>
    </source>
</evidence>
<keyword evidence="2" id="KW-1185">Reference proteome</keyword>
<evidence type="ECO:0000313" key="1">
    <source>
        <dbReference type="EMBL" id="MBY8825492.1"/>
    </source>
</evidence>
<comment type="caution">
    <text evidence="1">The sequence shown here is derived from an EMBL/GenBank/DDBJ whole genome shotgun (WGS) entry which is preliminary data.</text>
</comment>
<protein>
    <recommendedName>
        <fullName evidence="3">Metal-binding protein</fullName>
    </recommendedName>
</protein>
<dbReference type="RefSeq" id="WP_222992594.1">
    <property type="nucleotide sequence ID" value="NZ_JAINVV010000012.1"/>
</dbReference>
<dbReference type="Proteomes" id="UP000706039">
    <property type="component" value="Unassembled WGS sequence"/>
</dbReference>
<gene>
    <name evidence="1" type="ORF">K7G82_24535</name>
</gene>
<dbReference type="InterPro" id="IPR035451">
    <property type="entry name" value="Ada-like_dom_sf"/>
</dbReference>
<accession>A0ABS7PVV5</accession>
<reference evidence="1 2" key="1">
    <citation type="submission" date="2021-08" db="EMBL/GenBank/DDBJ databases">
        <authorList>
            <person name="Tuo L."/>
        </authorList>
    </citation>
    <scope>NUCLEOTIDE SEQUENCE [LARGE SCALE GENOMIC DNA]</scope>
    <source>
        <strain evidence="1 2">JCM 31229</strain>
    </source>
</reference>
<sequence length="207" mass="23043">MSALMPEAKRPLRNRVNPFGEIVATPERGMFMGNRGCLHDANRQIVRHAARDAWITCLPRWPGIRRQLMRPGHYTELFFLDEATSLAAGHRPCASCRPERWRAFRLAWQRAHDLNLPPKVAEVDAVLGEERGRLVPFEDNAPVDGLMVTDAARSGVRMWRGGEWWKWSFAGYEAATPPAGPLKQVTPPAVVATMLAGYDAYIGAAAG</sequence>
<proteinExistence type="predicted"/>
<evidence type="ECO:0000313" key="2">
    <source>
        <dbReference type="Proteomes" id="UP000706039"/>
    </source>
</evidence>